<feature type="binding site" evidence="10">
    <location>
        <position position="139"/>
    </location>
    <ligand>
        <name>Mg(2+)</name>
        <dbReference type="ChEBI" id="CHEBI:18420"/>
    </ligand>
</feature>
<name>A0A0N1FJG8_9HYPH</name>
<evidence type="ECO:0000313" key="12">
    <source>
        <dbReference type="Proteomes" id="UP000037822"/>
    </source>
</evidence>
<accession>A0A0N1FJG8</accession>
<feature type="active site" description="Proton donor" evidence="8">
    <location>
        <position position="16"/>
    </location>
</feature>
<feature type="binding site" evidence="10">
    <location>
        <position position="16"/>
    </location>
    <ligand>
        <name>Mg(2+)</name>
        <dbReference type="ChEBI" id="CHEBI:18420"/>
    </ligand>
</feature>
<comment type="similarity">
    <text evidence="7">Belongs to the gmhB family.</text>
</comment>
<keyword evidence="4 7" id="KW-0378">Hydrolase</keyword>
<evidence type="ECO:0000256" key="5">
    <source>
        <dbReference type="ARBA" id="ARBA00023277"/>
    </source>
</evidence>
<evidence type="ECO:0000256" key="6">
    <source>
        <dbReference type="ARBA" id="ARBA00031828"/>
    </source>
</evidence>
<dbReference type="InterPro" id="IPR036412">
    <property type="entry name" value="HAD-like_sf"/>
</dbReference>
<evidence type="ECO:0000313" key="11">
    <source>
        <dbReference type="EMBL" id="KPH81744.1"/>
    </source>
</evidence>
<dbReference type="InterPro" id="IPR006543">
    <property type="entry name" value="Histidinol-phos"/>
</dbReference>
<feature type="site" description="Stabilizes the phosphoryl group" evidence="9">
    <location>
        <position position="114"/>
    </location>
</feature>
<evidence type="ECO:0000256" key="10">
    <source>
        <dbReference type="PIRSR" id="PIRSR004682-4"/>
    </source>
</evidence>
<dbReference type="NCBIfam" id="TIGR01662">
    <property type="entry name" value="HAD-SF-IIIA"/>
    <property type="match status" value="1"/>
</dbReference>
<feature type="site" description="Stabilizes the phosphoryl group" evidence="9">
    <location>
        <position position="56"/>
    </location>
</feature>
<dbReference type="PANTHER" id="PTHR42891">
    <property type="entry name" value="D-GLYCERO-BETA-D-MANNO-HEPTOSE-1,7-BISPHOSPHATE 7-PHOSPHATASE"/>
    <property type="match status" value="1"/>
</dbReference>
<reference evidence="11 12" key="1">
    <citation type="submission" date="2015-07" db="EMBL/GenBank/DDBJ databases">
        <title>Whole genome sequencing of Bosea vaviloviae isolated from cave pool.</title>
        <authorList>
            <person name="Tan N.E.H."/>
            <person name="Lee Y.P."/>
            <person name="Gan H.M."/>
            <person name="Barton H."/>
            <person name="Savka M.A."/>
        </authorList>
    </citation>
    <scope>NUCLEOTIDE SEQUENCE [LARGE SCALE GENOMIC DNA]</scope>
    <source>
        <strain evidence="11 12">SD260</strain>
    </source>
</reference>
<evidence type="ECO:0000256" key="4">
    <source>
        <dbReference type="ARBA" id="ARBA00022801"/>
    </source>
</evidence>
<evidence type="ECO:0000256" key="3">
    <source>
        <dbReference type="ARBA" id="ARBA00022723"/>
    </source>
</evidence>
<proteinExistence type="inferred from homology"/>
<keyword evidence="5 7" id="KW-0119">Carbohydrate metabolism</keyword>
<dbReference type="EC" id="3.1.3.-" evidence="7"/>
<evidence type="ECO:0000256" key="8">
    <source>
        <dbReference type="PIRSR" id="PIRSR004682-1"/>
    </source>
</evidence>
<dbReference type="InterPro" id="IPR004446">
    <property type="entry name" value="Heptose_bisP_phosphatase"/>
</dbReference>
<dbReference type="GO" id="GO:0016791">
    <property type="term" value="F:phosphatase activity"/>
    <property type="evidence" value="ECO:0007669"/>
    <property type="project" value="InterPro"/>
</dbReference>
<feature type="active site" description="Nucleophile" evidence="8">
    <location>
        <position position="14"/>
    </location>
</feature>
<keyword evidence="2 7" id="KW-0963">Cytoplasm</keyword>
<dbReference type="InterPro" id="IPR023214">
    <property type="entry name" value="HAD_sf"/>
</dbReference>
<evidence type="ECO:0000256" key="2">
    <source>
        <dbReference type="ARBA" id="ARBA00022490"/>
    </source>
</evidence>
<comment type="cofactor">
    <cofactor evidence="10">
        <name>Mg(2+)</name>
        <dbReference type="ChEBI" id="CHEBI:18420"/>
    </cofactor>
</comment>
<dbReference type="Proteomes" id="UP000037822">
    <property type="component" value="Unassembled WGS sequence"/>
</dbReference>
<dbReference type="OrthoDB" id="9814110at2"/>
<dbReference type="GO" id="GO:0005737">
    <property type="term" value="C:cytoplasm"/>
    <property type="evidence" value="ECO:0007669"/>
    <property type="project" value="UniProtKB-SubCell"/>
</dbReference>
<dbReference type="Gene3D" id="3.40.50.1000">
    <property type="entry name" value="HAD superfamily/HAD-like"/>
    <property type="match status" value="1"/>
</dbReference>
<dbReference type="PANTHER" id="PTHR42891:SF1">
    <property type="entry name" value="D-GLYCERO-BETA-D-MANNO-HEPTOSE-1,7-BISPHOSPHATE 7-PHOSPHATASE"/>
    <property type="match status" value="1"/>
</dbReference>
<dbReference type="NCBIfam" id="TIGR01656">
    <property type="entry name" value="Histidinol-ppas"/>
    <property type="match status" value="1"/>
</dbReference>
<dbReference type="PIRSF" id="PIRSF004682">
    <property type="entry name" value="GmhB"/>
    <property type="match status" value="1"/>
</dbReference>
<comment type="cofactor">
    <cofactor evidence="10">
        <name>Zn(2+)</name>
        <dbReference type="ChEBI" id="CHEBI:29105"/>
    </cofactor>
</comment>
<keyword evidence="12" id="KW-1185">Reference proteome</keyword>
<dbReference type="PATRIC" id="fig|1526658.3.peg.2060"/>
<dbReference type="SUPFAM" id="SSF56784">
    <property type="entry name" value="HAD-like"/>
    <property type="match status" value="1"/>
</dbReference>
<comment type="subcellular location">
    <subcellularLocation>
        <location evidence="1 7">Cytoplasm</location>
    </subcellularLocation>
</comment>
<dbReference type="GO" id="GO:0005975">
    <property type="term" value="P:carbohydrate metabolic process"/>
    <property type="evidence" value="ECO:0007669"/>
    <property type="project" value="InterPro"/>
</dbReference>
<dbReference type="InterPro" id="IPR006549">
    <property type="entry name" value="HAD-SF_hydro_IIIA"/>
</dbReference>
<keyword evidence="3 10" id="KW-0479">Metal-binding</keyword>
<evidence type="ECO:0000256" key="9">
    <source>
        <dbReference type="PIRSR" id="PIRSR004682-3"/>
    </source>
</evidence>
<protein>
    <recommendedName>
        <fullName evidence="6 7">D,D-heptose 1,7-bisphosphate phosphatase</fullName>
        <ecNumber evidence="7">3.1.3.-</ecNumber>
    </recommendedName>
</protein>
<dbReference type="GO" id="GO:0046872">
    <property type="term" value="F:metal ion binding"/>
    <property type="evidence" value="ECO:0007669"/>
    <property type="project" value="UniProtKB-KW"/>
</dbReference>
<feature type="site" description="Contributes to substrate recognition" evidence="9">
    <location>
        <position position="113"/>
    </location>
</feature>
<sequence length="173" mass="19240">MPEAGALAPMVFFDRDGVLNEEVDYAFRIDQIVWVQGAFAAVRRLNQLGYRVVVVTNQSGVGRGFYTEEDVRILHVEMNRIMAENGARIDAFYYAPHHPQANVAAYRVDHEDRKPRPGMLLKAMQAFPTQMQRSFLIGDRMTDLEAAKAAGVAGFLFKGGDLDAFVGECLAAL</sequence>
<organism evidence="11 12">
    <name type="scientific">Bosea vaviloviae</name>
    <dbReference type="NCBI Taxonomy" id="1526658"/>
    <lineage>
        <taxon>Bacteria</taxon>
        <taxon>Pseudomonadati</taxon>
        <taxon>Pseudomonadota</taxon>
        <taxon>Alphaproteobacteria</taxon>
        <taxon>Hyphomicrobiales</taxon>
        <taxon>Boseaceae</taxon>
        <taxon>Bosea</taxon>
    </lineage>
</organism>
<keyword evidence="10" id="KW-0862">Zinc</keyword>
<evidence type="ECO:0000256" key="1">
    <source>
        <dbReference type="ARBA" id="ARBA00004496"/>
    </source>
</evidence>
<comment type="caution">
    <text evidence="11">The sequence shown here is derived from an EMBL/GenBank/DDBJ whole genome shotgun (WGS) entry which is preliminary data.</text>
</comment>
<dbReference type="AlphaFoldDB" id="A0A0N1FJG8"/>
<feature type="binding site" evidence="10">
    <location>
        <position position="14"/>
    </location>
    <ligand>
        <name>Mg(2+)</name>
        <dbReference type="ChEBI" id="CHEBI:18420"/>
    </ligand>
</feature>
<dbReference type="Pfam" id="PF13242">
    <property type="entry name" value="Hydrolase_like"/>
    <property type="match status" value="1"/>
</dbReference>
<dbReference type="CDD" id="cd07503">
    <property type="entry name" value="HAD_HisB-N"/>
    <property type="match status" value="1"/>
</dbReference>
<gene>
    <name evidence="11" type="ORF">AE618_06955</name>
</gene>
<dbReference type="EMBL" id="LGSZ01000028">
    <property type="protein sequence ID" value="KPH81744.1"/>
    <property type="molecule type" value="Genomic_DNA"/>
</dbReference>
<evidence type="ECO:0000256" key="7">
    <source>
        <dbReference type="PIRNR" id="PIRNR004682"/>
    </source>
</evidence>
<keyword evidence="10" id="KW-0460">Magnesium</keyword>
<feature type="binding site" evidence="10">
    <location>
        <position position="97"/>
    </location>
    <ligand>
        <name>Zn(2+)</name>
        <dbReference type="ChEBI" id="CHEBI:29105"/>
    </ligand>
</feature>